<keyword evidence="5" id="KW-0812">Transmembrane</keyword>
<comment type="caution">
    <text evidence="6">The sequence shown here is derived from an EMBL/GenBank/DDBJ whole genome shotgun (WGS) entry which is preliminary data.</text>
</comment>
<evidence type="ECO:0000313" key="7">
    <source>
        <dbReference type="Proteomes" id="UP000033882"/>
    </source>
</evidence>
<comment type="function">
    <text evidence="1">Involved in DNA recombination.</text>
</comment>
<name>A0A0G1X3W3_9BACT</name>
<evidence type="ECO:0000256" key="2">
    <source>
        <dbReference type="ARBA" id="ARBA00009840"/>
    </source>
</evidence>
<dbReference type="InterPro" id="IPR003798">
    <property type="entry name" value="DNA_recombination_RmuC"/>
</dbReference>
<feature type="transmembrane region" description="Helical" evidence="5">
    <location>
        <begin position="12"/>
        <end position="33"/>
    </location>
</feature>
<evidence type="ECO:0000256" key="4">
    <source>
        <dbReference type="ARBA" id="ARBA00023172"/>
    </source>
</evidence>
<organism evidence="6 7">
    <name type="scientific">Candidatus Wolfebacteria bacterium GW2011_GWA2_47_9b</name>
    <dbReference type="NCBI Taxonomy" id="1619005"/>
    <lineage>
        <taxon>Bacteria</taxon>
        <taxon>Candidatus Wolfeibacteriota</taxon>
    </lineage>
</organism>
<keyword evidence="5" id="KW-1133">Transmembrane helix</keyword>
<proteinExistence type="inferred from homology"/>
<dbReference type="AlphaFoldDB" id="A0A0G1X3W3"/>
<reference evidence="6 7" key="1">
    <citation type="journal article" date="2015" name="Nature">
        <title>rRNA introns, odd ribosomes, and small enigmatic genomes across a large radiation of phyla.</title>
        <authorList>
            <person name="Brown C.T."/>
            <person name="Hug L.A."/>
            <person name="Thomas B.C."/>
            <person name="Sharon I."/>
            <person name="Castelle C.J."/>
            <person name="Singh A."/>
            <person name="Wilkins M.J."/>
            <person name="Williams K.H."/>
            <person name="Banfield J.F."/>
        </authorList>
    </citation>
    <scope>NUCLEOTIDE SEQUENCE [LARGE SCALE GENOMIC DNA]</scope>
</reference>
<accession>A0A0G1X3W3</accession>
<evidence type="ECO:0000313" key="6">
    <source>
        <dbReference type="EMBL" id="KKU89105.1"/>
    </source>
</evidence>
<evidence type="ECO:0000256" key="5">
    <source>
        <dbReference type="SAM" id="Phobius"/>
    </source>
</evidence>
<evidence type="ECO:0000256" key="1">
    <source>
        <dbReference type="ARBA" id="ARBA00003416"/>
    </source>
</evidence>
<keyword evidence="4" id="KW-0233">DNA recombination</keyword>
<evidence type="ECO:0000256" key="3">
    <source>
        <dbReference type="ARBA" id="ARBA00023054"/>
    </source>
</evidence>
<sequence>MHVPARITMNILTLIGLLVVFAVIVIVAIYFLLKRLTPQPEERKDDQSMMMLQSQINDIAKMLDTKLTHSREEMQSTFSRSRDEMQNAVRTQFTESQKLIKDITEQIAQVQESNKQVFTIADQLQNLEKVLKNQKQRGNLGEASLELVMSNILPPTAYKTQYEFANKEKVDAAIITKEGIIPVDAKFSLDNYSRIIAETDEAKKEELEKEFKNDLKKRIDETAKYIRPNEGTLPFAFMYIPAEGIYYDLLINEVGAVKVNTRSLIDYAYKEKNVIIVSPTTFAAYLQSVLYGFRAFKIEEGAKEIRKRVEDLGKHIASYDMYMQKLGTTLGTSVNHYNAAYKELSKIDKDILKISGEAAGIEPMSLDKPQSGE</sequence>
<keyword evidence="3" id="KW-0175">Coiled coil</keyword>
<evidence type="ECO:0008006" key="8">
    <source>
        <dbReference type="Google" id="ProtNLM"/>
    </source>
</evidence>
<dbReference type="GO" id="GO:0006310">
    <property type="term" value="P:DNA recombination"/>
    <property type="evidence" value="ECO:0007669"/>
    <property type="project" value="UniProtKB-KW"/>
</dbReference>
<dbReference type="PANTHER" id="PTHR30563">
    <property type="entry name" value="DNA RECOMBINATION PROTEIN RMUC"/>
    <property type="match status" value="1"/>
</dbReference>
<dbReference type="EMBL" id="LCPB01000019">
    <property type="protein sequence ID" value="KKU89105.1"/>
    <property type="molecule type" value="Genomic_DNA"/>
</dbReference>
<comment type="similarity">
    <text evidence="2">Belongs to the RmuC family.</text>
</comment>
<protein>
    <recommendedName>
        <fullName evidence="8">DNA recombination protein RmuC</fullName>
    </recommendedName>
</protein>
<gene>
    <name evidence="6" type="ORF">UY19_C0019G0022</name>
</gene>
<keyword evidence="5" id="KW-0472">Membrane</keyword>
<dbReference type="Pfam" id="PF02646">
    <property type="entry name" value="RmuC"/>
    <property type="match status" value="1"/>
</dbReference>
<dbReference type="Proteomes" id="UP000033882">
    <property type="component" value="Unassembled WGS sequence"/>
</dbReference>
<dbReference type="PANTHER" id="PTHR30563:SF0">
    <property type="entry name" value="DNA RECOMBINATION PROTEIN RMUC"/>
    <property type="match status" value="1"/>
</dbReference>